<evidence type="ECO:0000256" key="5">
    <source>
        <dbReference type="ARBA" id="ARBA00022842"/>
    </source>
</evidence>
<dbReference type="InterPro" id="IPR039121">
    <property type="entry name" value="NUDT19"/>
</dbReference>
<dbReference type="GO" id="GO:0016818">
    <property type="term" value="F:hydrolase activity, acting on acid anhydrides, in phosphorus-containing anhydrides"/>
    <property type="evidence" value="ECO:0007669"/>
    <property type="project" value="InterPro"/>
</dbReference>
<name>A0A496PLB1_9MICC</name>
<dbReference type="GO" id="GO:0046872">
    <property type="term" value="F:metal ion binding"/>
    <property type="evidence" value="ECO:0007669"/>
    <property type="project" value="UniProtKB-KW"/>
</dbReference>
<dbReference type="InterPro" id="IPR015797">
    <property type="entry name" value="NUDIX_hydrolase-like_dom_sf"/>
</dbReference>
<evidence type="ECO:0000313" key="7">
    <source>
        <dbReference type="EMBL" id="RKW71317.1"/>
    </source>
</evidence>
<evidence type="ECO:0000256" key="3">
    <source>
        <dbReference type="ARBA" id="ARBA00022723"/>
    </source>
</evidence>
<comment type="caution">
    <text evidence="7">The sequence shown here is derived from an EMBL/GenBank/DDBJ whole genome shotgun (WGS) entry which is preliminary data.</text>
</comment>
<comment type="cofactor">
    <cofactor evidence="1">
        <name>Mn(2+)</name>
        <dbReference type="ChEBI" id="CHEBI:29035"/>
    </cofactor>
</comment>
<evidence type="ECO:0000313" key="8">
    <source>
        <dbReference type="Proteomes" id="UP000273119"/>
    </source>
</evidence>
<dbReference type="EMBL" id="QQXL01000001">
    <property type="protein sequence ID" value="RKW71317.1"/>
    <property type="molecule type" value="Genomic_DNA"/>
</dbReference>
<keyword evidence="6" id="KW-0464">Manganese</keyword>
<dbReference type="Gene3D" id="3.90.79.10">
    <property type="entry name" value="Nucleoside Triphosphate Pyrophosphohydrolase"/>
    <property type="match status" value="1"/>
</dbReference>
<sequence>MLRRLFQLPAGHEDAARTWLEMGARSPRRAREASAVLLVRDSPDGVRAWLGQRGPESPLGAISFAGGSCSVEDDEPVRWFGPSPSKWAKMLGISDFALARRHVVAAIRELFEETGVLLAGPDELSVVEETACEEWMRARRDVATQELSFAQFLDRRGWGLRTDLLRPVAHWLSPDFELRRFDIHYFAVAAPTGQDVSPLVGSGGAGAGKWGRWVSSKEPGALPESLDLGNEIGADYTRGHSLAELSSPATQIVLAKLRRTRGCVAYLSSKRQIQAFQPELVEVEGQLLLEVTTVDAAEGSAVARGR</sequence>
<comment type="cofactor">
    <cofactor evidence="2">
        <name>Mg(2+)</name>
        <dbReference type="ChEBI" id="CHEBI:18420"/>
    </cofactor>
</comment>
<keyword evidence="5" id="KW-0460">Magnesium</keyword>
<reference evidence="7 8" key="1">
    <citation type="submission" date="2018-07" db="EMBL/GenBank/DDBJ databases">
        <title>Arthrobacter sp. nov., isolated from raw cow's milk with high bacterial count.</title>
        <authorList>
            <person name="Hahne J."/>
            <person name="Isele D."/>
            <person name="Lipski A."/>
        </authorList>
    </citation>
    <scope>NUCLEOTIDE SEQUENCE [LARGE SCALE GENOMIC DNA]</scope>
    <source>
        <strain evidence="7 8">JZ R-183</strain>
    </source>
</reference>
<accession>A0A496PLB1</accession>
<evidence type="ECO:0000256" key="1">
    <source>
        <dbReference type="ARBA" id="ARBA00001936"/>
    </source>
</evidence>
<dbReference type="AlphaFoldDB" id="A0A496PLB1"/>
<organism evidence="7 8">
    <name type="scientific">Galactobacter caseinivorans</name>
    <dbReference type="NCBI Taxonomy" id="2676123"/>
    <lineage>
        <taxon>Bacteria</taxon>
        <taxon>Bacillati</taxon>
        <taxon>Actinomycetota</taxon>
        <taxon>Actinomycetes</taxon>
        <taxon>Micrococcales</taxon>
        <taxon>Micrococcaceae</taxon>
        <taxon>Galactobacter</taxon>
    </lineage>
</organism>
<evidence type="ECO:0000256" key="6">
    <source>
        <dbReference type="ARBA" id="ARBA00023211"/>
    </source>
</evidence>
<gene>
    <name evidence="7" type="ORF">DWQ67_00150</name>
</gene>
<keyword evidence="3" id="KW-0479">Metal-binding</keyword>
<dbReference type="SUPFAM" id="SSF55811">
    <property type="entry name" value="Nudix"/>
    <property type="match status" value="1"/>
</dbReference>
<protein>
    <submittedName>
        <fullName evidence="7">NUDIX hydrolase</fullName>
    </submittedName>
</protein>
<evidence type="ECO:0000256" key="4">
    <source>
        <dbReference type="ARBA" id="ARBA00022801"/>
    </source>
</evidence>
<proteinExistence type="predicted"/>
<dbReference type="PANTHER" id="PTHR12318">
    <property type="entry name" value="TESTOSTERONE-REGULATED PROTEIN RP2"/>
    <property type="match status" value="1"/>
</dbReference>
<dbReference type="Proteomes" id="UP000273119">
    <property type="component" value="Unassembled WGS sequence"/>
</dbReference>
<keyword evidence="4 7" id="KW-0378">Hydrolase</keyword>
<keyword evidence="8" id="KW-1185">Reference proteome</keyword>
<dbReference type="PANTHER" id="PTHR12318:SF0">
    <property type="entry name" value="ACYL-COENZYME A DIPHOSPHATASE NUDT19"/>
    <property type="match status" value="1"/>
</dbReference>
<evidence type="ECO:0000256" key="2">
    <source>
        <dbReference type="ARBA" id="ARBA00001946"/>
    </source>
</evidence>